<dbReference type="SUPFAM" id="SSF56801">
    <property type="entry name" value="Acetyl-CoA synthetase-like"/>
    <property type="match status" value="1"/>
</dbReference>
<evidence type="ECO:0000313" key="5">
    <source>
        <dbReference type="EMBL" id="MDW5594255.1"/>
    </source>
</evidence>
<dbReference type="Pfam" id="PF13193">
    <property type="entry name" value="AMP-binding_C"/>
    <property type="match status" value="1"/>
</dbReference>
<dbReference type="Gene3D" id="3.30.300.30">
    <property type="match status" value="1"/>
</dbReference>
<dbReference type="InterPro" id="IPR025110">
    <property type="entry name" value="AMP-bd_C"/>
</dbReference>
<dbReference type="Gene3D" id="3.40.50.12780">
    <property type="entry name" value="N-terminal domain of ligase-like"/>
    <property type="match status" value="1"/>
</dbReference>
<organism evidence="5 6">
    <name type="scientific">Conexibacter stalactiti</name>
    <dbReference type="NCBI Taxonomy" id="1940611"/>
    <lineage>
        <taxon>Bacteria</taxon>
        <taxon>Bacillati</taxon>
        <taxon>Actinomycetota</taxon>
        <taxon>Thermoleophilia</taxon>
        <taxon>Solirubrobacterales</taxon>
        <taxon>Conexibacteraceae</taxon>
        <taxon>Conexibacter</taxon>
    </lineage>
</organism>
<comment type="caution">
    <text evidence="5">The sequence shown here is derived from an EMBL/GenBank/DDBJ whole genome shotgun (WGS) entry which is preliminary data.</text>
</comment>
<keyword evidence="2" id="KW-0436">Ligase</keyword>
<reference evidence="6" key="1">
    <citation type="submission" date="2023-07" db="EMBL/GenBank/DDBJ databases">
        <title>Conexibacter stalactiti sp. nov., isolated from stalactites in a lava cave and emended description of the genus Conexibacter.</title>
        <authorList>
            <person name="Lee S.D."/>
        </authorList>
    </citation>
    <scope>NUCLEOTIDE SEQUENCE [LARGE SCALE GENOMIC DNA]</scope>
    <source>
        <strain evidence="6">KCTC 39840</strain>
    </source>
</reference>
<accession>A0ABU4HLY7</accession>
<gene>
    <name evidence="5" type="ORF">R7226_07905</name>
</gene>
<comment type="similarity">
    <text evidence="1">Belongs to the ATP-dependent AMP-binding enzyme family.</text>
</comment>
<dbReference type="PANTHER" id="PTHR43201">
    <property type="entry name" value="ACYL-COA SYNTHETASE"/>
    <property type="match status" value="1"/>
</dbReference>
<dbReference type="InterPro" id="IPR042099">
    <property type="entry name" value="ANL_N_sf"/>
</dbReference>
<evidence type="ECO:0000256" key="2">
    <source>
        <dbReference type="ARBA" id="ARBA00022598"/>
    </source>
</evidence>
<dbReference type="RefSeq" id="WP_318596526.1">
    <property type="nucleotide sequence ID" value="NZ_JAWSTH010000014.1"/>
</dbReference>
<name>A0ABU4HLY7_9ACTN</name>
<dbReference type="Pfam" id="PF00501">
    <property type="entry name" value="AMP-binding"/>
    <property type="match status" value="1"/>
</dbReference>
<proteinExistence type="inferred from homology"/>
<dbReference type="InterPro" id="IPR045851">
    <property type="entry name" value="AMP-bd_C_sf"/>
</dbReference>
<evidence type="ECO:0000256" key="1">
    <source>
        <dbReference type="ARBA" id="ARBA00006432"/>
    </source>
</evidence>
<keyword evidence="6" id="KW-1185">Reference proteome</keyword>
<sequence length="545" mass="58941">MGLSAELFARYRQPAELLEEWRRVGYHTDALVGPLIFARLAQTPRRVAVVDGERRITCGELVAQAGSLAAAFRAAGVGRGDVVSWQVPNWWEALVVALATWRVGAVNNPVLMIYREHELRQIFSDLRPAVVVAPPRFRRHEHQEMLDSVLAELGHEPRLRVGVRGGDRRWTPLEDLLVGRAAPFAEGVAPGDPCVVAYTSGTTAGAKGVVVDHRGLVAETRQMRDVWGLAWQDRTFMPAPLAHLTGLTVGLTVPFSAGASVALMDIWDPEQAVPLIEREQCVLSSGTPTFLEEIVSQYEGRGERTTALRQYSVGGAAVPPSLIERSEAVGVGAFRCYGMTEHLSATIPNRGMPIEVRRDTDGPIAPGTEISCVDEEGRVLAPGVPGEIRVRGPERMLAYVSPDDNVGVLDPVEGWFSTGDIGAVDDDGCLRIMGRIKDIINRGGEKFSAREMEDIICRHPAVRQAAVVPVPDARYGEVPVAFVVLADGAELPAAAVLAEFVQGQGLAKQKTPTGWSRIDALPTTPFGKVKKHELVERHSSSGAAA</sequence>
<dbReference type="PANTHER" id="PTHR43201:SF5">
    <property type="entry name" value="MEDIUM-CHAIN ACYL-COA LIGASE ACSF2, MITOCHONDRIAL"/>
    <property type="match status" value="1"/>
</dbReference>
<evidence type="ECO:0000313" key="6">
    <source>
        <dbReference type="Proteomes" id="UP001284601"/>
    </source>
</evidence>
<evidence type="ECO:0000259" key="4">
    <source>
        <dbReference type="Pfam" id="PF13193"/>
    </source>
</evidence>
<feature type="domain" description="AMP-dependent synthetase/ligase" evidence="3">
    <location>
        <begin position="39"/>
        <end position="399"/>
    </location>
</feature>
<dbReference type="Proteomes" id="UP001284601">
    <property type="component" value="Unassembled WGS sequence"/>
</dbReference>
<protein>
    <submittedName>
        <fullName evidence="5">AMP-binding protein</fullName>
    </submittedName>
</protein>
<evidence type="ECO:0000259" key="3">
    <source>
        <dbReference type="Pfam" id="PF00501"/>
    </source>
</evidence>
<dbReference type="EMBL" id="JAWSTH010000014">
    <property type="protein sequence ID" value="MDW5594255.1"/>
    <property type="molecule type" value="Genomic_DNA"/>
</dbReference>
<dbReference type="InterPro" id="IPR000873">
    <property type="entry name" value="AMP-dep_synth/lig_dom"/>
</dbReference>
<feature type="domain" description="AMP-binding enzyme C-terminal" evidence="4">
    <location>
        <begin position="451"/>
        <end position="528"/>
    </location>
</feature>